<feature type="domain" description="FPG-type" evidence="16">
    <location>
        <begin position="244"/>
        <end position="278"/>
    </location>
</feature>
<keyword evidence="7 15" id="KW-0378">Hydrolase</keyword>
<dbReference type="InterPro" id="IPR010663">
    <property type="entry name" value="Znf_FPG/IleRS"/>
</dbReference>
<dbReference type="InterPro" id="IPR015886">
    <property type="entry name" value="H2TH_FPG"/>
</dbReference>
<dbReference type="PANTHER" id="PTHR22993">
    <property type="entry name" value="FORMAMIDOPYRIMIDINE-DNA GLYCOSYLASE"/>
    <property type="match status" value="1"/>
</dbReference>
<dbReference type="GO" id="GO:0003684">
    <property type="term" value="F:damaged DNA binding"/>
    <property type="evidence" value="ECO:0007669"/>
    <property type="project" value="InterPro"/>
</dbReference>
<dbReference type="OrthoDB" id="9800855at2"/>
<evidence type="ECO:0000259" key="16">
    <source>
        <dbReference type="PROSITE" id="PS51066"/>
    </source>
</evidence>
<feature type="binding site" evidence="15">
    <location>
        <position position="97"/>
    </location>
    <ligand>
        <name>DNA</name>
        <dbReference type="ChEBI" id="CHEBI:16991"/>
    </ligand>
</feature>
<comment type="caution">
    <text evidence="18">The sequence shown here is derived from an EMBL/GenBank/DDBJ whole genome shotgun (WGS) entry which is preliminary data.</text>
</comment>
<dbReference type="FunFam" id="1.10.8.50:FF:000003">
    <property type="entry name" value="Formamidopyrimidine-DNA glycosylase"/>
    <property type="match status" value="1"/>
</dbReference>
<evidence type="ECO:0000256" key="8">
    <source>
        <dbReference type="ARBA" id="ARBA00022833"/>
    </source>
</evidence>
<dbReference type="PROSITE" id="PS51068">
    <property type="entry name" value="FPG_CAT"/>
    <property type="match status" value="1"/>
</dbReference>
<feature type="active site" description="Schiff-base intermediate with DNA" evidence="15">
    <location>
        <position position="2"/>
    </location>
</feature>
<keyword evidence="13 15" id="KW-0326">Glycosidase</keyword>
<dbReference type="Pfam" id="PF06827">
    <property type="entry name" value="zf-FPG_IleRS"/>
    <property type="match status" value="1"/>
</dbReference>
<keyword evidence="11 15" id="KW-0456">Lyase</keyword>
<dbReference type="RefSeq" id="WP_006418256.1">
    <property type="nucleotide sequence ID" value="NZ_AENN01000015.1"/>
</dbReference>
<evidence type="ECO:0000256" key="7">
    <source>
        <dbReference type="ARBA" id="ARBA00022801"/>
    </source>
</evidence>
<reference evidence="18 19" key="1">
    <citation type="submission" date="2010-10" db="EMBL/GenBank/DDBJ databases">
        <authorList>
            <person name="Durkin A.S."/>
            <person name="Madupu R."/>
            <person name="Torralba M."/>
            <person name="Gillis M."/>
            <person name="Methe B."/>
            <person name="Sutton G."/>
            <person name="Nelson K.E."/>
        </authorList>
    </citation>
    <scope>NUCLEOTIDE SEQUENCE [LARGE SCALE GENOMIC DNA]</scope>
    <source>
        <strain evidence="18 19">ACS-139-V-Col8</strain>
    </source>
</reference>
<organism evidence="18 19">
    <name type="scientific">Eremococcus coleocola ACS-139-V-Col8</name>
    <dbReference type="NCBI Taxonomy" id="908337"/>
    <lineage>
        <taxon>Bacteria</taxon>
        <taxon>Bacillati</taxon>
        <taxon>Bacillota</taxon>
        <taxon>Bacilli</taxon>
        <taxon>Lactobacillales</taxon>
        <taxon>Aerococcaceae</taxon>
        <taxon>Eremococcus</taxon>
    </lineage>
</organism>
<evidence type="ECO:0000256" key="1">
    <source>
        <dbReference type="ARBA" id="ARBA00001668"/>
    </source>
</evidence>
<keyword evidence="6 15" id="KW-0863">Zinc-finger</keyword>
<sequence>MPELPEVETNRRGLAQCVTGLTIDQVDIYWPRIVKTEMDLLKWSQELQGRTIERMDRRAKYLIFVLSQGLALVSHLRMEGKYFYYPVDQIPEVKGKHVHLIMTFTDGSQLQYQDVRKFGRFELMPQTELADYFKAKKIGPEPTPESFKLDGFYASLGKISRAIKPALLDQKLVAGLGNIYVDEALFQAQIHPLTPAKDLSYDQASRLHAAIIDVLARAVEAGGTTIRTYLNSLGEAGSFQVQLAVYGQTDQPCPRCGHPIEKMVVGQRGTHYCPICQPLYEV</sequence>
<dbReference type="InterPro" id="IPR020629">
    <property type="entry name" value="FPG_Glyclase"/>
</dbReference>
<dbReference type="Gene3D" id="3.20.190.10">
    <property type="entry name" value="MutM-like, N-terminal"/>
    <property type="match status" value="1"/>
</dbReference>
<dbReference type="SUPFAM" id="SSF46946">
    <property type="entry name" value="S13-like H2TH domain"/>
    <property type="match status" value="1"/>
</dbReference>
<dbReference type="PANTHER" id="PTHR22993:SF9">
    <property type="entry name" value="FORMAMIDOPYRIMIDINE-DNA GLYCOSYLASE"/>
    <property type="match status" value="1"/>
</dbReference>
<dbReference type="NCBIfam" id="TIGR00577">
    <property type="entry name" value="fpg"/>
    <property type="match status" value="1"/>
</dbReference>
<dbReference type="SUPFAM" id="SSF57716">
    <property type="entry name" value="Glucocorticoid receptor-like (DNA-binding domain)"/>
    <property type="match status" value="1"/>
</dbReference>
<evidence type="ECO:0000259" key="17">
    <source>
        <dbReference type="PROSITE" id="PS51068"/>
    </source>
</evidence>
<dbReference type="SUPFAM" id="SSF81624">
    <property type="entry name" value="N-terminal domain of MutM-like DNA repair proteins"/>
    <property type="match status" value="1"/>
</dbReference>
<dbReference type="eggNOG" id="COG0266">
    <property type="taxonomic scope" value="Bacteria"/>
</dbReference>
<evidence type="ECO:0000313" key="18">
    <source>
        <dbReference type="EMBL" id="EFR31053.1"/>
    </source>
</evidence>
<dbReference type="InterPro" id="IPR012319">
    <property type="entry name" value="FPG_cat"/>
</dbReference>
<keyword evidence="19" id="KW-1185">Reference proteome</keyword>
<dbReference type="InterPro" id="IPR035937">
    <property type="entry name" value="FPG_N"/>
</dbReference>
<evidence type="ECO:0000256" key="15">
    <source>
        <dbReference type="HAMAP-Rule" id="MF_00103"/>
    </source>
</evidence>
<evidence type="ECO:0000256" key="10">
    <source>
        <dbReference type="ARBA" id="ARBA00023204"/>
    </source>
</evidence>
<dbReference type="Proteomes" id="UP000005990">
    <property type="component" value="Unassembled WGS sequence"/>
</dbReference>
<comment type="subunit">
    <text evidence="3 15">Monomer.</text>
</comment>
<dbReference type="PROSITE" id="PS51066">
    <property type="entry name" value="ZF_FPG_2"/>
    <property type="match status" value="1"/>
</dbReference>
<dbReference type="HAMAP" id="MF_00103">
    <property type="entry name" value="Fapy_DNA_glycosyl"/>
    <property type="match status" value="1"/>
</dbReference>
<evidence type="ECO:0000256" key="4">
    <source>
        <dbReference type="ARBA" id="ARBA00022723"/>
    </source>
</evidence>
<dbReference type="Pfam" id="PF06831">
    <property type="entry name" value="H2TH"/>
    <property type="match status" value="1"/>
</dbReference>
<keyword evidence="5 15" id="KW-0227">DNA damage</keyword>
<keyword evidence="12 15" id="KW-0511">Multifunctional enzyme</keyword>
<comment type="caution">
    <text evidence="15">Lacks conserved residue(s) required for the propagation of feature annotation.</text>
</comment>
<keyword evidence="8 15" id="KW-0862">Zinc</keyword>
<feature type="active site" description="Proton donor; for delta-elimination activity" evidence="15">
    <location>
        <position position="268"/>
    </location>
</feature>
<dbReference type="Pfam" id="PF01149">
    <property type="entry name" value="Fapy_DNA_glyco"/>
    <property type="match status" value="1"/>
</dbReference>
<dbReference type="GO" id="GO:0140078">
    <property type="term" value="F:class I DNA-(apurinic or apyrimidinic site) endonuclease activity"/>
    <property type="evidence" value="ECO:0007669"/>
    <property type="project" value="UniProtKB-EC"/>
</dbReference>
<dbReference type="InterPro" id="IPR015887">
    <property type="entry name" value="DNA_glyclase_Znf_dom_DNA_BS"/>
</dbReference>
<dbReference type="CDD" id="cd08966">
    <property type="entry name" value="EcFpg-like_N"/>
    <property type="match status" value="1"/>
</dbReference>
<name>E4KPI9_9LACT</name>
<accession>E4KPI9</accession>
<evidence type="ECO:0000256" key="12">
    <source>
        <dbReference type="ARBA" id="ARBA00023268"/>
    </source>
</evidence>
<evidence type="ECO:0000256" key="14">
    <source>
        <dbReference type="ARBA" id="ARBA00044632"/>
    </source>
</evidence>
<evidence type="ECO:0000256" key="13">
    <source>
        <dbReference type="ARBA" id="ARBA00023295"/>
    </source>
</evidence>
<dbReference type="InterPro" id="IPR010979">
    <property type="entry name" value="Ribosomal_uS13-like_H2TH"/>
</dbReference>
<dbReference type="SMART" id="SM01232">
    <property type="entry name" value="H2TH"/>
    <property type="match status" value="1"/>
</dbReference>
<dbReference type="Gene3D" id="1.10.8.50">
    <property type="match status" value="1"/>
</dbReference>
<dbReference type="AlphaFoldDB" id="E4KPI9"/>
<feature type="binding site" evidence="15">
    <location>
        <position position="116"/>
    </location>
    <ligand>
        <name>DNA</name>
        <dbReference type="ChEBI" id="CHEBI:16991"/>
    </ligand>
</feature>
<dbReference type="GO" id="GO:0003690">
    <property type="term" value="F:double-stranded DNA binding"/>
    <property type="evidence" value="ECO:0007669"/>
    <property type="project" value="UniProtKB-ARBA"/>
</dbReference>
<evidence type="ECO:0000256" key="5">
    <source>
        <dbReference type="ARBA" id="ARBA00022763"/>
    </source>
</evidence>
<keyword evidence="10 15" id="KW-0234">DNA repair</keyword>
<comment type="function">
    <text evidence="15">Involved in base excision repair of DNA damaged by oxidation or by mutagenic agents. Acts as DNA glycosylase that recognizes and removes damaged bases. Has a preference for oxidized purines, such as 7,8-dihydro-8-oxoguanine (8-oxoG). Has AP (apurinic/apyrimidinic) lyase activity and introduces nicks in the DNA strand. Cleaves the DNA backbone by beta-delta elimination to generate a single-strand break at the site of the removed base with both 3'- and 5'-phosphates.</text>
</comment>
<dbReference type="GO" id="GO:0034039">
    <property type="term" value="F:8-oxo-7,8-dihydroguanine DNA N-glycosylase activity"/>
    <property type="evidence" value="ECO:0007669"/>
    <property type="project" value="TreeGrafter"/>
</dbReference>
<comment type="cofactor">
    <cofactor evidence="15">
        <name>Zn(2+)</name>
        <dbReference type="ChEBI" id="CHEBI:29105"/>
    </cofactor>
    <text evidence="15">Binds 1 zinc ion per subunit.</text>
</comment>
<proteinExistence type="inferred from homology"/>
<comment type="catalytic activity">
    <reaction evidence="14 15">
        <text>2'-deoxyribonucleotide-(2'-deoxyribose 5'-phosphate)-2'-deoxyribonucleotide-DNA = a 3'-end 2'-deoxyribonucleotide-(2,3-dehydro-2,3-deoxyribose 5'-phosphate)-DNA + a 5'-end 5'-phospho-2'-deoxyribonucleoside-DNA + H(+)</text>
        <dbReference type="Rhea" id="RHEA:66592"/>
        <dbReference type="Rhea" id="RHEA-COMP:13180"/>
        <dbReference type="Rhea" id="RHEA-COMP:16897"/>
        <dbReference type="Rhea" id="RHEA-COMP:17067"/>
        <dbReference type="ChEBI" id="CHEBI:15378"/>
        <dbReference type="ChEBI" id="CHEBI:136412"/>
        <dbReference type="ChEBI" id="CHEBI:157695"/>
        <dbReference type="ChEBI" id="CHEBI:167181"/>
        <dbReference type="EC" id="4.2.99.18"/>
    </reaction>
</comment>
<comment type="catalytic activity">
    <reaction evidence="1 15">
        <text>Hydrolysis of DNA containing ring-opened 7-methylguanine residues, releasing 2,6-diamino-4-hydroxy-5-(N-methyl)formamidopyrimidine.</text>
        <dbReference type="EC" id="3.2.2.23"/>
    </reaction>
</comment>
<evidence type="ECO:0000256" key="3">
    <source>
        <dbReference type="ARBA" id="ARBA00011245"/>
    </source>
</evidence>
<dbReference type="GO" id="GO:0006284">
    <property type="term" value="P:base-excision repair"/>
    <property type="evidence" value="ECO:0007669"/>
    <property type="project" value="InterPro"/>
</dbReference>
<dbReference type="InterPro" id="IPR000214">
    <property type="entry name" value="Znf_DNA_glyclase/AP_lyase"/>
</dbReference>
<comment type="similarity">
    <text evidence="2 15">Belongs to the FPG family.</text>
</comment>
<dbReference type="EMBL" id="AENN01000015">
    <property type="protein sequence ID" value="EFR31053.1"/>
    <property type="molecule type" value="Genomic_DNA"/>
</dbReference>
<dbReference type="PROSITE" id="PS01242">
    <property type="entry name" value="ZF_FPG_1"/>
    <property type="match status" value="1"/>
</dbReference>
<feature type="domain" description="Formamidopyrimidine-DNA glycosylase catalytic" evidence="17">
    <location>
        <begin position="2"/>
        <end position="119"/>
    </location>
</feature>
<dbReference type="STRING" id="908337.HMPREF9257_1477"/>
<evidence type="ECO:0000256" key="6">
    <source>
        <dbReference type="ARBA" id="ARBA00022771"/>
    </source>
</evidence>
<dbReference type="EC" id="3.2.2.23" evidence="15"/>
<feature type="active site" description="Proton donor" evidence="15">
    <location>
        <position position="3"/>
    </location>
</feature>
<keyword evidence="9 15" id="KW-0238">DNA-binding</keyword>
<evidence type="ECO:0000256" key="11">
    <source>
        <dbReference type="ARBA" id="ARBA00023239"/>
    </source>
</evidence>
<feature type="active site" description="Proton donor; for beta-elimination activity" evidence="15">
    <location>
        <position position="60"/>
    </location>
</feature>
<dbReference type="GO" id="GO:0008270">
    <property type="term" value="F:zinc ion binding"/>
    <property type="evidence" value="ECO:0007669"/>
    <property type="project" value="UniProtKB-UniRule"/>
</dbReference>
<gene>
    <name evidence="15 18" type="primary">mutM</name>
    <name evidence="15" type="synonym">fpg</name>
    <name evidence="18" type="ORF">HMPREF9257_1477</name>
</gene>
<evidence type="ECO:0000256" key="9">
    <source>
        <dbReference type="ARBA" id="ARBA00023125"/>
    </source>
</evidence>
<dbReference type="NCBIfam" id="NF002211">
    <property type="entry name" value="PRK01103.1"/>
    <property type="match status" value="1"/>
</dbReference>
<keyword evidence="4 15" id="KW-0479">Metal-binding</keyword>
<evidence type="ECO:0000256" key="2">
    <source>
        <dbReference type="ARBA" id="ARBA00009409"/>
    </source>
</evidence>
<dbReference type="SMART" id="SM00898">
    <property type="entry name" value="Fapy_DNA_glyco"/>
    <property type="match status" value="1"/>
</dbReference>
<dbReference type="EC" id="4.2.99.18" evidence="15"/>
<protein>
    <recommendedName>
        <fullName evidence="15">Formamidopyrimidine-DNA glycosylase</fullName>
        <shortName evidence="15">Fapy-DNA glycosylase</shortName>
        <ecNumber evidence="15">3.2.2.23</ecNumber>
    </recommendedName>
    <alternativeName>
        <fullName evidence="15">DNA-(apurinic or apyrimidinic site) lyase MutM</fullName>
        <shortName evidence="15">AP lyase MutM</shortName>
        <ecNumber evidence="15">4.2.99.18</ecNumber>
    </alternativeName>
</protein>
<evidence type="ECO:0000313" key="19">
    <source>
        <dbReference type="Proteomes" id="UP000005990"/>
    </source>
</evidence>